<dbReference type="EMBL" id="CM002294">
    <property type="protein sequence ID" value="ESW15869.1"/>
    <property type="molecule type" value="Genomic_DNA"/>
</dbReference>
<evidence type="ECO:0000313" key="2">
    <source>
        <dbReference type="Proteomes" id="UP000000226"/>
    </source>
</evidence>
<keyword evidence="2" id="KW-1185">Reference proteome</keyword>
<dbReference type="STRING" id="3885.V7BDG5"/>
<name>V7BDG5_PHAVU</name>
<dbReference type="AlphaFoldDB" id="V7BDG5"/>
<evidence type="ECO:0000313" key="1">
    <source>
        <dbReference type="EMBL" id="ESW15869.1"/>
    </source>
</evidence>
<reference evidence="2" key="1">
    <citation type="journal article" date="2014" name="Nat. Genet.">
        <title>A reference genome for common bean and genome-wide analysis of dual domestications.</title>
        <authorList>
            <person name="Schmutz J."/>
            <person name="McClean P.E."/>
            <person name="Mamidi S."/>
            <person name="Wu G.A."/>
            <person name="Cannon S.B."/>
            <person name="Grimwood J."/>
            <person name="Jenkins J."/>
            <person name="Shu S."/>
            <person name="Song Q."/>
            <person name="Chavarro C."/>
            <person name="Torres-Torres M."/>
            <person name="Geffroy V."/>
            <person name="Moghaddam S.M."/>
            <person name="Gao D."/>
            <person name="Abernathy B."/>
            <person name="Barry K."/>
            <person name="Blair M."/>
            <person name="Brick M.A."/>
            <person name="Chovatia M."/>
            <person name="Gepts P."/>
            <person name="Goodstein D.M."/>
            <person name="Gonzales M."/>
            <person name="Hellsten U."/>
            <person name="Hyten D.L."/>
            <person name="Jia G."/>
            <person name="Kelly J.D."/>
            <person name="Kudrna D."/>
            <person name="Lee R."/>
            <person name="Richard M.M."/>
            <person name="Miklas P.N."/>
            <person name="Osorno J.M."/>
            <person name="Rodrigues J."/>
            <person name="Thareau V."/>
            <person name="Urrea C.A."/>
            <person name="Wang M."/>
            <person name="Yu Y."/>
            <person name="Zhang M."/>
            <person name="Wing R.A."/>
            <person name="Cregan P.B."/>
            <person name="Rokhsar D.S."/>
            <person name="Jackson S.A."/>
        </authorList>
    </citation>
    <scope>NUCLEOTIDE SEQUENCE [LARGE SCALE GENOMIC DNA]</scope>
    <source>
        <strain evidence="2">cv. G19833</strain>
    </source>
</reference>
<sequence length="153" mass="18447">MKHSHCSFCGHSSNKKDHMNFSCEYCVTKDDEGCQRKPEGFKCHCFSCVLNKRHKEQKREENWYFKNWHKIAEEPNFPKDEIIDMYLCNDNCYFLDMSTPMRETLLFGQYEFDSVERVKMRYGYQFYVVKRRRAGGNITTSKFHQMNPVCNKM</sequence>
<accession>V7BDG5</accession>
<dbReference type="Gramene" id="ESW15869">
    <property type="protein sequence ID" value="ESW15869"/>
    <property type="gene ID" value="PHAVU_007G109300g"/>
</dbReference>
<protein>
    <submittedName>
        <fullName evidence="1">Uncharacterized protein</fullName>
    </submittedName>
</protein>
<organism evidence="1 2">
    <name type="scientific">Phaseolus vulgaris</name>
    <name type="common">Kidney bean</name>
    <name type="synonym">French bean</name>
    <dbReference type="NCBI Taxonomy" id="3885"/>
    <lineage>
        <taxon>Eukaryota</taxon>
        <taxon>Viridiplantae</taxon>
        <taxon>Streptophyta</taxon>
        <taxon>Embryophyta</taxon>
        <taxon>Tracheophyta</taxon>
        <taxon>Spermatophyta</taxon>
        <taxon>Magnoliopsida</taxon>
        <taxon>eudicotyledons</taxon>
        <taxon>Gunneridae</taxon>
        <taxon>Pentapetalae</taxon>
        <taxon>rosids</taxon>
        <taxon>fabids</taxon>
        <taxon>Fabales</taxon>
        <taxon>Fabaceae</taxon>
        <taxon>Papilionoideae</taxon>
        <taxon>50 kb inversion clade</taxon>
        <taxon>NPAAA clade</taxon>
        <taxon>indigoferoid/millettioid clade</taxon>
        <taxon>Phaseoleae</taxon>
        <taxon>Phaseolus</taxon>
    </lineage>
</organism>
<dbReference type="OrthoDB" id="2959108at2759"/>
<dbReference type="Proteomes" id="UP000000226">
    <property type="component" value="Chromosome 7"/>
</dbReference>
<gene>
    <name evidence="1" type="ORF">PHAVU_007G109300g</name>
</gene>
<dbReference type="eggNOG" id="KOG2519">
    <property type="taxonomic scope" value="Eukaryota"/>
</dbReference>
<proteinExistence type="predicted"/>